<organism evidence="5 6">
    <name type="scientific">Coprinopsis marcescibilis</name>
    <name type="common">Agaric fungus</name>
    <name type="synonym">Psathyrella marcescibilis</name>
    <dbReference type="NCBI Taxonomy" id="230819"/>
    <lineage>
        <taxon>Eukaryota</taxon>
        <taxon>Fungi</taxon>
        <taxon>Dikarya</taxon>
        <taxon>Basidiomycota</taxon>
        <taxon>Agaricomycotina</taxon>
        <taxon>Agaricomycetes</taxon>
        <taxon>Agaricomycetidae</taxon>
        <taxon>Agaricales</taxon>
        <taxon>Agaricineae</taxon>
        <taxon>Psathyrellaceae</taxon>
        <taxon>Coprinopsis</taxon>
    </lineage>
</organism>
<feature type="compositionally biased region" description="Basic and acidic residues" evidence="4">
    <location>
        <begin position="68"/>
        <end position="79"/>
    </location>
</feature>
<feature type="region of interest" description="Disordered" evidence="4">
    <location>
        <begin position="1"/>
        <end position="108"/>
    </location>
</feature>
<dbReference type="GO" id="GO:0005737">
    <property type="term" value="C:cytoplasm"/>
    <property type="evidence" value="ECO:0007669"/>
    <property type="project" value="UniProtKB-SubCell"/>
</dbReference>
<evidence type="ECO:0008006" key="7">
    <source>
        <dbReference type="Google" id="ProtNLM"/>
    </source>
</evidence>
<sequence length="415" mass="45689">MSNKYADLPDIDTAPDVYETEDTFPTSQSAQADASDNESGHPSRVAKGRSEGIDKEGLDTSNLITPDDASKKFRNAEKRRDRKRAIYAYPESPTGSPSGLGNSADAGKSLPLSHRLKALQAELFSLEQELSDPTNPLIQKEREESNIDPGELIRGLVDVRGRLNKILKEKEGRARLVDTILHEDLSSTVKDPIPATDDNTKAASAKSKEQDIVDVDRRVGELEKLLGSSNTGLDEASPLPPPLLPLTLKLNSQLALLTQPRHIDSISRRLKILLSDLERASAAQHHRKHSSQGNINGHTQEQLLTTVNRIAPSLPQIPHILARLRTLSTLHASASEFQDTLTDLEQEQNKVHGALEELQAAVDTVERSLEANRTVVKGNVTGLDARIDGLLKRLEDLRQEELVRDSRVPNEPVQQ</sequence>
<name>A0A5C3KXW0_COPMA</name>
<evidence type="ECO:0000256" key="3">
    <source>
        <dbReference type="SAM" id="Coils"/>
    </source>
</evidence>
<protein>
    <recommendedName>
        <fullName evidence="7">Dynactin subunit 2</fullName>
    </recommendedName>
</protein>
<evidence type="ECO:0000256" key="1">
    <source>
        <dbReference type="ARBA" id="ARBA00004496"/>
    </source>
</evidence>
<dbReference type="OrthoDB" id="4977at2759"/>
<accession>A0A5C3KXW0</accession>
<dbReference type="PANTHER" id="PTHR15346">
    <property type="entry name" value="DYNACTIN SUBUNIT"/>
    <property type="match status" value="1"/>
</dbReference>
<dbReference type="Proteomes" id="UP000307440">
    <property type="component" value="Unassembled WGS sequence"/>
</dbReference>
<feature type="coiled-coil region" evidence="3">
    <location>
        <begin position="327"/>
        <end position="400"/>
    </location>
</feature>
<evidence type="ECO:0000313" key="5">
    <source>
        <dbReference type="EMBL" id="TFK25489.1"/>
    </source>
</evidence>
<evidence type="ECO:0000313" key="6">
    <source>
        <dbReference type="Proteomes" id="UP000307440"/>
    </source>
</evidence>
<feature type="compositionally biased region" description="Basic and acidic residues" evidence="4">
    <location>
        <begin position="48"/>
        <end position="58"/>
    </location>
</feature>
<reference evidence="5 6" key="1">
    <citation type="journal article" date="2019" name="Nat. Ecol. Evol.">
        <title>Megaphylogeny resolves global patterns of mushroom evolution.</title>
        <authorList>
            <person name="Varga T."/>
            <person name="Krizsan K."/>
            <person name="Foldi C."/>
            <person name="Dima B."/>
            <person name="Sanchez-Garcia M."/>
            <person name="Sanchez-Ramirez S."/>
            <person name="Szollosi G.J."/>
            <person name="Szarkandi J.G."/>
            <person name="Papp V."/>
            <person name="Albert L."/>
            <person name="Andreopoulos W."/>
            <person name="Angelini C."/>
            <person name="Antonin V."/>
            <person name="Barry K.W."/>
            <person name="Bougher N.L."/>
            <person name="Buchanan P."/>
            <person name="Buyck B."/>
            <person name="Bense V."/>
            <person name="Catcheside P."/>
            <person name="Chovatia M."/>
            <person name="Cooper J."/>
            <person name="Damon W."/>
            <person name="Desjardin D."/>
            <person name="Finy P."/>
            <person name="Geml J."/>
            <person name="Haridas S."/>
            <person name="Hughes K."/>
            <person name="Justo A."/>
            <person name="Karasinski D."/>
            <person name="Kautmanova I."/>
            <person name="Kiss B."/>
            <person name="Kocsube S."/>
            <person name="Kotiranta H."/>
            <person name="LaButti K.M."/>
            <person name="Lechner B.E."/>
            <person name="Liimatainen K."/>
            <person name="Lipzen A."/>
            <person name="Lukacs Z."/>
            <person name="Mihaltcheva S."/>
            <person name="Morgado L.N."/>
            <person name="Niskanen T."/>
            <person name="Noordeloos M.E."/>
            <person name="Ohm R.A."/>
            <person name="Ortiz-Santana B."/>
            <person name="Ovrebo C."/>
            <person name="Racz N."/>
            <person name="Riley R."/>
            <person name="Savchenko A."/>
            <person name="Shiryaev A."/>
            <person name="Soop K."/>
            <person name="Spirin V."/>
            <person name="Szebenyi C."/>
            <person name="Tomsovsky M."/>
            <person name="Tulloss R.E."/>
            <person name="Uehling J."/>
            <person name="Grigoriev I.V."/>
            <person name="Vagvolgyi C."/>
            <person name="Papp T."/>
            <person name="Martin F.M."/>
            <person name="Miettinen O."/>
            <person name="Hibbett D.S."/>
            <person name="Nagy L.G."/>
        </authorList>
    </citation>
    <scope>NUCLEOTIDE SEQUENCE [LARGE SCALE GENOMIC DNA]</scope>
    <source>
        <strain evidence="5 6">CBS 121175</strain>
    </source>
</reference>
<evidence type="ECO:0000256" key="2">
    <source>
        <dbReference type="ARBA" id="ARBA00022490"/>
    </source>
</evidence>
<comment type="subcellular location">
    <subcellularLocation>
        <location evidence="1">Cytoplasm</location>
    </subcellularLocation>
</comment>
<dbReference type="Pfam" id="PF04912">
    <property type="entry name" value="Dynamitin"/>
    <property type="match status" value="1"/>
</dbReference>
<dbReference type="AlphaFoldDB" id="A0A5C3KXW0"/>
<feature type="compositionally biased region" description="Polar residues" evidence="4">
    <location>
        <begin position="23"/>
        <end position="34"/>
    </location>
</feature>
<proteinExistence type="predicted"/>
<dbReference type="GO" id="GO:0007017">
    <property type="term" value="P:microtubule-based process"/>
    <property type="evidence" value="ECO:0007669"/>
    <property type="project" value="InterPro"/>
</dbReference>
<dbReference type="STRING" id="230819.A0A5C3KXW0"/>
<dbReference type="GO" id="GO:0005869">
    <property type="term" value="C:dynactin complex"/>
    <property type="evidence" value="ECO:0007669"/>
    <property type="project" value="InterPro"/>
</dbReference>
<dbReference type="InterPro" id="IPR028133">
    <property type="entry name" value="Dynamitin"/>
</dbReference>
<gene>
    <name evidence="5" type="ORF">FA15DRAFT_668361</name>
</gene>
<keyword evidence="3" id="KW-0175">Coiled coil</keyword>
<keyword evidence="6" id="KW-1185">Reference proteome</keyword>
<evidence type="ECO:0000256" key="4">
    <source>
        <dbReference type="SAM" id="MobiDB-lite"/>
    </source>
</evidence>
<dbReference type="EMBL" id="ML210185">
    <property type="protein sequence ID" value="TFK25489.1"/>
    <property type="molecule type" value="Genomic_DNA"/>
</dbReference>
<keyword evidence="2" id="KW-0963">Cytoplasm</keyword>